<dbReference type="PANTHER" id="PTHR35528">
    <property type="entry name" value="BLL1675 PROTEIN"/>
    <property type="match status" value="1"/>
</dbReference>
<evidence type="ECO:0000313" key="2">
    <source>
        <dbReference type="Proteomes" id="UP000656319"/>
    </source>
</evidence>
<gene>
    <name evidence="1" type="ORF">LMG27952_05074</name>
</gene>
<accession>A0ABM8NZK3</accession>
<name>A0ABM8NZK3_9BURK</name>
<sequence>MCFSGRLGWRWFRRNKAYCYAQVVKVNNVIDEAEPESGSGARAQVPALPALCNPDVCAWYVSYSLSPRNLEEMTAKRGIAVDHSTVHRWALKLLPVLEKAFRRNKRPVGKS</sequence>
<evidence type="ECO:0008006" key="3">
    <source>
        <dbReference type="Google" id="ProtNLM"/>
    </source>
</evidence>
<comment type="caution">
    <text evidence="1">The sequence shown here is derived from an EMBL/GenBank/DDBJ whole genome shotgun (WGS) entry which is preliminary data.</text>
</comment>
<reference evidence="1 2" key="1">
    <citation type="submission" date="2020-10" db="EMBL/GenBank/DDBJ databases">
        <authorList>
            <person name="Peeters C."/>
        </authorList>
    </citation>
    <scope>NUCLEOTIDE SEQUENCE [LARGE SCALE GENOMIC DNA]</scope>
    <source>
        <strain evidence="1 2">LMG 27952</strain>
    </source>
</reference>
<dbReference type="EMBL" id="CAJHCQ010000014">
    <property type="protein sequence ID" value="CAD6550821.1"/>
    <property type="molecule type" value="Genomic_DNA"/>
</dbReference>
<dbReference type="InterPro" id="IPR052183">
    <property type="entry name" value="IS_Transposase"/>
</dbReference>
<dbReference type="PANTHER" id="PTHR35528:SF3">
    <property type="entry name" value="BLL1675 PROTEIN"/>
    <property type="match status" value="1"/>
</dbReference>
<protein>
    <recommendedName>
        <fullName evidence="3">Transposase IS66 family protein</fullName>
    </recommendedName>
</protein>
<evidence type="ECO:0000313" key="1">
    <source>
        <dbReference type="EMBL" id="CAD6550821.1"/>
    </source>
</evidence>
<dbReference type="Proteomes" id="UP000656319">
    <property type="component" value="Unassembled WGS sequence"/>
</dbReference>
<keyword evidence="2" id="KW-1185">Reference proteome</keyword>
<organism evidence="1 2">
    <name type="scientific">Paraburkholderia hiiakae</name>
    <dbReference type="NCBI Taxonomy" id="1081782"/>
    <lineage>
        <taxon>Bacteria</taxon>
        <taxon>Pseudomonadati</taxon>
        <taxon>Pseudomonadota</taxon>
        <taxon>Betaproteobacteria</taxon>
        <taxon>Burkholderiales</taxon>
        <taxon>Burkholderiaceae</taxon>
        <taxon>Paraburkholderia</taxon>
    </lineage>
</organism>
<proteinExistence type="predicted"/>